<name>A0ABU0YTM2_9PROT</name>
<sequence>MTAEDTGKSAEAADAAEQADILMPIPERRFDIYALTLPRGPNFDPREFVSSWRVRDGSAVGAVLEDLETGRYAILVLRRRVDHRFTVAADGGGFGSEDAALAALAQAMRPSQPPVALPPGERRRAPLLETDGRSTNAYFNILTGDISHLPALMTIGEIYLAMPRPDENFVPDFQTENFNARLWELHLLAAFREQDIAVSQPMRSPDFFLERMGHECWVEAVTANPRGERTHGYAPPVHVPADLAERLTGAPAERFAMTLRSKIQREYEKAPHVQGKAFALAIADYHAPSSMVWSREALPVYLYGVHPKVKDGPDGRVAIGDPLDRLQGEHGIPAGLFRDPAMKHLSAVMFSNAATFSKFNRMGFLAGWRPPGLSMVREGLIFDREPGALEPKQFRLDILSDEYTALWPDGEAWCQELEVFHNPLAEYPVAFDLIPGATHWFEEDGELSCSAYWKTSVLSSVTYLNLEK</sequence>
<evidence type="ECO:0000313" key="2">
    <source>
        <dbReference type="Proteomes" id="UP001230156"/>
    </source>
</evidence>
<dbReference type="RefSeq" id="WP_379961065.1">
    <property type="nucleotide sequence ID" value="NZ_JAUYVI010000009.1"/>
</dbReference>
<accession>A0ABU0YTM2</accession>
<protein>
    <recommendedName>
        <fullName evidence="3">Glycosaminoglycan attachment site</fullName>
    </recommendedName>
</protein>
<proteinExistence type="predicted"/>
<reference evidence="2" key="1">
    <citation type="submission" date="2023-08" db="EMBL/GenBank/DDBJ databases">
        <title>Rhodospirillaceae gen. nov., a novel taxon isolated from the Yangtze River Yuezi River estuary sludge.</title>
        <authorList>
            <person name="Ruan L."/>
        </authorList>
    </citation>
    <scope>NUCLEOTIDE SEQUENCE [LARGE SCALE GENOMIC DNA]</scope>
    <source>
        <strain evidence="2">R-7</strain>
    </source>
</reference>
<evidence type="ECO:0000313" key="1">
    <source>
        <dbReference type="EMBL" id="MDQ7251064.1"/>
    </source>
</evidence>
<organism evidence="1 2">
    <name type="scientific">Dongia sedimenti</name>
    <dbReference type="NCBI Taxonomy" id="3064282"/>
    <lineage>
        <taxon>Bacteria</taxon>
        <taxon>Pseudomonadati</taxon>
        <taxon>Pseudomonadota</taxon>
        <taxon>Alphaproteobacteria</taxon>
        <taxon>Rhodospirillales</taxon>
        <taxon>Dongiaceae</taxon>
        <taxon>Dongia</taxon>
    </lineage>
</organism>
<evidence type="ECO:0008006" key="3">
    <source>
        <dbReference type="Google" id="ProtNLM"/>
    </source>
</evidence>
<dbReference type="Proteomes" id="UP001230156">
    <property type="component" value="Unassembled WGS sequence"/>
</dbReference>
<keyword evidence="2" id="KW-1185">Reference proteome</keyword>
<dbReference type="EMBL" id="JAUYVI010000009">
    <property type="protein sequence ID" value="MDQ7251064.1"/>
    <property type="molecule type" value="Genomic_DNA"/>
</dbReference>
<gene>
    <name evidence="1" type="ORF">Q8A70_25485</name>
</gene>
<comment type="caution">
    <text evidence="1">The sequence shown here is derived from an EMBL/GenBank/DDBJ whole genome shotgun (WGS) entry which is preliminary data.</text>
</comment>